<dbReference type="KEGG" id="cai:Caci_2782"/>
<dbReference type="InParanoid" id="C7Q120"/>
<organism evidence="2 3">
    <name type="scientific">Catenulispora acidiphila (strain DSM 44928 / JCM 14897 / NBRC 102108 / NRRL B-24433 / ID139908)</name>
    <dbReference type="NCBI Taxonomy" id="479433"/>
    <lineage>
        <taxon>Bacteria</taxon>
        <taxon>Bacillati</taxon>
        <taxon>Actinomycetota</taxon>
        <taxon>Actinomycetes</taxon>
        <taxon>Catenulisporales</taxon>
        <taxon>Catenulisporaceae</taxon>
        <taxon>Catenulispora</taxon>
    </lineage>
</organism>
<evidence type="ECO:0000313" key="3">
    <source>
        <dbReference type="Proteomes" id="UP000000851"/>
    </source>
</evidence>
<name>C7Q120_CATAD</name>
<dbReference type="AlphaFoldDB" id="C7Q120"/>
<evidence type="ECO:0000313" key="2">
    <source>
        <dbReference type="EMBL" id="ACU71695.1"/>
    </source>
</evidence>
<keyword evidence="3" id="KW-1185">Reference proteome</keyword>
<sequence length="240" mass="24214">MNAPETVPVALPFCVVLDISVGSIRLIAADRFDAEVEVRPGDAAESRDVRAAQRVLISNGGGVLRVDGEPAGHRVLGIDPGSVAVTVWLPLGSRVEAKAAVADFRGIGSLGDVTYEGAVGSVQLEEIASGRLAMQDGGITVGRLGGSAELSTQRGDIAVAEATRGTVTLRTQSGQITVGAVGGVSATLDAGAPNGRIHNSLQNSAGAEAELRIHATTADGDVTARSLEQPSAAVPADAGH</sequence>
<feature type="domain" description="DUF4097" evidence="1">
    <location>
        <begin position="110"/>
        <end position="223"/>
    </location>
</feature>
<proteinExistence type="predicted"/>
<dbReference type="InterPro" id="IPR025164">
    <property type="entry name" value="Toastrack_DUF4097"/>
</dbReference>
<dbReference type="Proteomes" id="UP000000851">
    <property type="component" value="Chromosome"/>
</dbReference>
<dbReference type="eggNOG" id="COG3595">
    <property type="taxonomic scope" value="Bacteria"/>
</dbReference>
<gene>
    <name evidence="2" type="ordered locus">Caci_2782</name>
</gene>
<accession>C7Q120</accession>
<dbReference type="OrthoDB" id="3252095at2"/>
<dbReference type="Pfam" id="PF13349">
    <property type="entry name" value="DUF4097"/>
    <property type="match status" value="1"/>
</dbReference>
<dbReference type="STRING" id="479433.Caci_2782"/>
<dbReference type="HOGENOM" id="CLU_081211_1_0_11"/>
<dbReference type="RefSeq" id="WP_012786988.1">
    <property type="nucleotide sequence ID" value="NC_013131.1"/>
</dbReference>
<dbReference type="EMBL" id="CP001700">
    <property type="protein sequence ID" value="ACU71695.1"/>
    <property type="molecule type" value="Genomic_DNA"/>
</dbReference>
<reference evidence="2 3" key="1">
    <citation type="journal article" date="2009" name="Stand. Genomic Sci.">
        <title>Complete genome sequence of Catenulispora acidiphila type strain (ID 139908).</title>
        <authorList>
            <person name="Copeland A."/>
            <person name="Lapidus A."/>
            <person name="Glavina Del Rio T."/>
            <person name="Nolan M."/>
            <person name="Lucas S."/>
            <person name="Chen F."/>
            <person name="Tice H."/>
            <person name="Cheng J.F."/>
            <person name="Bruce D."/>
            <person name="Goodwin L."/>
            <person name="Pitluck S."/>
            <person name="Mikhailova N."/>
            <person name="Pati A."/>
            <person name="Ivanova N."/>
            <person name="Mavromatis K."/>
            <person name="Chen A."/>
            <person name="Palaniappan K."/>
            <person name="Chain P."/>
            <person name="Land M."/>
            <person name="Hauser L."/>
            <person name="Chang Y.J."/>
            <person name="Jeffries C.D."/>
            <person name="Chertkov O."/>
            <person name="Brettin T."/>
            <person name="Detter J.C."/>
            <person name="Han C."/>
            <person name="Ali Z."/>
            <person name="Tindall B.J."/>
            <person name="Goker M."/>
            <person name="Bristow J."/>
            <person name="Eisen J.A."/>
            <person name="Markowitz V."/>
            <person name="Hugenholtz P."/>
            <person name="Kyrpides N.C."/>
            <person name="Klenk H.P."/>
        </authorList>
    </citation>
    <scope>NUCLEOTIDE SEQUENCE [LARGE SCALE GENOMIC DNA]</scope>
    <source>
        <strain evidence="3">DSM 44928 / JCM 14897 / NBRC 102108 / NRRL B-24433 / ID139908</strain>
    </source>
</reference>
<protein>
    <recommendedName>
        <fullName evidence="1">DUF4097 domain-containing protein</fullName>
    </recommendedName>
</protein>
<evidence type="ECO:0000259" key="1">
    <source>
        <dbReference type="Pfam" id="PF13349"/>
    </source>
</evidence>